<organism evidence="2 3">
    <name type="scientific">Conyzicola nivalis</name>
    <dbReference type="NCBI Taxonomy" id="1477021"/>
    <lineage>
        <taxon>Bacteria</taxon>
        <taxon>Bacillati</taxon>
        <taxon>Actinomycetota</taxon>
        <taxon>Actinomycetes</taxon>
        <taxon>Micrococcales</taxon>
        <taxon>Microbacteriaceae</taxon>
        <taxon>Conyzicola</taxon>
    </lineage>
</organism>
<dbReference type="AlphaFoldDB" id="A0A916SSW8"/>
<reference evidence="2" key="1">
    <citation type="journal article" date="2014" name="Int. J. Syst. Evol. Microbiol.">
        <title>Complete genome sequence of Corynebacterium casei LMG S-19264T (=DSM 44701T), isolated from a smear-ripened cheese.</title>
        <authorList>
            <consortium name="US DOE Joint Genome Institute (JGI-PGF)"/>
            <person name="Walter F."/>
            <person name="Albersmeier A."/>
            <person name="Kalinowski J."/>
            <person name="Ruckert C."/>
        </authorList>
    </citation>
    <scope>NUCLEOTIDE SEQUENCE</scope>
    <source>
        <strain evidence="2">CGMCC 1.12813</strain>
    </source>
</reference>
<accession>A0A916SSW8</accession>
<evidence type="ECO:0000313" key="3">
    <source>
        <dbReference type="Proteomes" id="UP000606922"/>
    </source>
</evidence>
<proteinExistence type="predicted"/>
<sequence>MDDGVELESVDGGEQRLTVDDVCLELGRAEQRDPRGAAGDTGDHVAGTHQERHKETPYFSGRTGK</sequence>
<evidence type="ECO:0000256" key="1">
    <source>
        <dbReference type="SAM" id="MobiDB-lite"/>
    </source>
</evidence>
<gene>
    <name evidence="2" type="ORF">GCM10010979_31730</name>
</gene>
<keyword evidence="3" id="KW-1185">Reference proteome</keyword>
<name>A0A916SSW8_9MICO</name>
<reference evidence="2" key="2">
    <citation type="submission" date="2020-09" db="EMBL/GenBank/DDBJ databases">
        <authorList>
            <person name="Sun Q."/>
            <person name="Zhou Y."/>
        </authorList>
    </citation>
    <scope>NUCLEOTIDE SEQUENCE</scope>
    <source>
        <strain evidence="2">CGMCC 1.12813</strain>
    </source>
</reference>
<dbReference type="EMBL" id="BMGB01000002">
    <property type="protein sequence ID" value="GGB14782.1"/>
    <property type="molecule type" value="Genomic_DNA"/>
</dbReference>
<evidence type="ECO:0000313" key="2">
    <source>
        <dbReference type="EMBL" id="GGB14782.1"/>
    </source>
</evidence>
<protein>
    <submittedName>
        <fullName evidence="2">Uncharacterized protein</fullName>
    </submittedName>
</protein>
<dbReference type="Proteomes" id="UP000606922">
    <property type="component" value="Unassembled WGS sequence"/>
</dbReference>
<comment type="caution">
    <text evidence="2">The sequence shown here is derived from an EMBL/GenBank/DDBJ whole genome shotgun (WGS) entry which is preliminary data.</text>
</comment>
<feature type="region of interest" description="Disordered" evidence="1">
    <location>
        <begin position="28"/>
        <end position="65"/>
    </location>
</feature>